<comment type="similarity">
    <text evidence="1 4">Belongs to the glycosyl hydrolase 28 family.</text>
</comment>
<dbReference type="PANTHER" id="PTHR31339">
    <property type="entry name" value="PECTIN LYASE-RELATED"/>
    <property type="match status" value="1"/>
</dbReference>
<evidence type="ECO:0000259" key="5">
    <source>
        <dbReference type="PROSITE" id="PS50853"/>
    </source>
</evidence>
<dbReference type="Pfam" id="PF00295">
    <property type="entry name" value="Glyco_hydro_28"/>
    <property type="match status" value="1"/>
</dbReference>
<protein>
    <submittedName>
        <fullName evidence="6">Glycoside hydrolase family 28 protein</fullName>
    </submittedName>
</protein>
<evidence type="ECO:0000256" key="1">
    <source>
        <dbReference type="ARBA" id="ARBA00008834"/>
    </source>
</evidence>
<evidence type="ECO:0000256" key="4">
    <source>
        <dbReference type="RuleBase" id="RU361169"/>
    </source>
</evidence>
<evidence type="ECO:0000256" key="3">
    <source>
        <dbReference type="ARBA" id="ARBA00023295"/>
    </source>
</evidence>
<dbReference type="PROSITE" id="PS51257">
    <property type="entry name" value="PROKAR_LIPOPROTEIN"/>
    <property type="match status" value="1"/>
</dbReference>
<reference evidence="6 7" key="1">
    <citation type="journal article" date="2015" name="Int. J. Syst. Evol. Microbiol.">
        <title>Mariniphaga sediminis sp. nov., isolated from coastal sediment.</title>
        <authorList>
            <person name="Wang F.Q."/>
            <person name="Shen Q.Y."/>
            <person name="Chen G.J."/>
            <person name="Du Z.J."/>
        </authorList>
    </citation>
    <scope>NUCLEOTIDE SEQUENCE [LARGE SCALE GENOMIC DNA]</scope>
    <source>
        <strain evidence="6 7">SY21</strain>
    </source>
</reference>
<evidence type="ECO:0000313" key="6">
    <source>
        <dbReference type="EMBL" id="RIH62838.1"/>
    </source>
</evidence>
<dbReference type="PROSITE" id="PS50853">
    <property type="entry name" value="FN3"/>
    <property type="match status" value="1"/>
</dbReference>
<dbReference type="InterPro" id="IPR000743">
    <property type="entry name" value="Glyco_hydro_28"/>
</dbReference>
<feature type="domain" description="Fibronectin type-III" evidence="5">
    <location>
        <begin position="32"/>
        <end position="119"/>
    </location>
</feature>
<keyword evidence="3 4" id="KW-0326">Glycosidase</keyword>
<dbReference type="GO" id="GO:0004650">
    <property type="term" value="F:polygalacturonase activity"/>
    <property type="evidence" value="ECO:0007669"/>
    <property type="project" value="InterPro"/>
</dbReference>
<dbReference type="Proteomes" id="UP000266441">
    <property type="component" value="Unassembled WGS sequence"/>
</dbReference>
<dbReference type="PANTHER" id="PTHR31339:SF9">
    <property type="entry name" value="PLASMIN AND FIBRONECTIN-BINDING PROTEIN A"/>
    <property type="match status" value="1"/>
</dbReference>
<dbReference type="Pfam" id="PF00041">
    <property type="entry name" value="fn3"/>
    <property type="match status" value="1"/>
</dbReference>
<dbReference type="InterPro" id="IPR051801">
    <property type="entry name" value="GH28_Enzymes"/>
</dbReference>
<dbReference type="SUPFAM" id="SSF49265">
    <property type="entry name" value="Fibronectin type III"/>
    <property type="match status" value="1"/>
</dbReference>
<dbReference type="InterPro" id="IPR036116">
    <property type="entry name" value="FN3_sf"/>
</dbReference>
<gene>
    <name evidence="6" type="ORF">D1164_22875</name>
</gene>
<accession>A0A399CUN3</accession>
<dbReference type="CDD" id="cd00063">
    <property type="entry name" value="FN3"/>
    <property type="match status" value="1"/>
</dbReference>
<keyword evidence="7" id="KW-1185">Reference proteome</keyword>
<dbReference type="InterPro" id="IPR012334">
    <property type="entry name" value="Pectin_lyas_fold"/>
</dbReference>
<name>A0A399CUN3_9BACT</name>
<dbReference type="InterPro" id="IPR011050">
    <property type="entry name" value="Pectin_lyase_fold/virulence"/>
</dbReference>
<proteinExistence type="inferred from homology"/>
<evidence type="ECO:0000256" key="2">
    <source>
        <dbReference type="ARBA" id="ARBA00022801"/>
    </source>
</evidence>
<evidence type="ECO:0000313" key="7">
    <source>
        <dbReference type="Proteomes" id="UP000266441"/>
    </source>
</evidence>
<dbReference type="GO" id="GO:0005975">
    <property type="term" value="P:carbohydrate metabolic process"/>
    <property type="evidence" value="ECO:0007669"/>
    <property type="project" value="InterPro"/>
</dbReference>
<dbReference type="Gene3D" id="2.60.40.10">
    <property type="entry name" value="Immunoglobulins"/>
    <property type="match status" value="1"/>
</dbReference>
<comment type="caution">
    <text evidence="6">The sequence shown here is derived from an EMBL/GenBank/DDBJ whole genome shotgun (WGS) entry which is preliminary data.</text>
</comment>
<dbReference type="SMART" id="SM00060">
    <property type="entry name" value="FN3"/>
    <property type="match status" value="1"/>
</dbReference>
<dbReference type="SUPFAM" id="SSF51126">
    <property type="entry name" value="Pectin lyase-like"/>
    <property type="match status" value="1"/>
</dbReference>
<dbReference type="EMBL" id="QWET01000034">
    <property type="protein sequence ID" value="RIH62838.1"/>
    <property type="molecule type" value="Genomic_DNA"/>
</dbReference>
<organism evidence="6 7">
    <name type="scientific">Mariniphaga sediminis</name>
    <dbReference type="NCBI Taxonomy" id="1628158"/>
    <lineage>
        <taxon>Bacteria</taxon>
        <taxon>Pseudomonadati</taxon>
        <taxon>Bacteroidota</taxon>
        <taxon>Bacteroidia</taxon>
        <taxon>Marinilabiliales</taxon>
        <taxon>Prolixibacteraceae</taxon>
        <taxon>Mariniphaga</taxon>
    </lineage>
</organism>
<dbReference type="AlphaFoldDB" id="A0A399CUN3"/>
<dbReference type="OrthoDB" id="9795222at2"/>
<dbReference type="InterPro" id="IPR003961">
    <property type="entry name" value="FN3_dom"/>
</dbReference>
<dbReference type="Gene3D" id="2.160.20.10">
    <property type="entry name" value="Single-stranded right-handed beta-helix, Pectin lyase-like"/>
    <property type="match status" value="1"/>
</dbReference>
<dbReference type="RefSeq" id="WP_119352234.1">
    <property type="nucleotide sequence ID" value="NZ_QWET01000034.1"/>
</dbReference>
<dbReference type="InterPro" id="IPR013783">
    <property type="entry name" value="Ig-like_fold"/>
</dbReference>
<sequence length="517" mass="56362">MRKILLLLSGNFIMLTGVFVSCFTSAGLAPGNPRNLIVPPESATDSTITLLWDKPADGDNTLSYQVYQNGNPIAEVEKTNYTVECLTPGKSYTFSVKAKNAEGKLSDASNQVVQSTKKKGQIYNILAYGAIGNGKTKNTEAIQKAIDDCTPGGIVYIPSGKFISGALFLKSNMTLYIAEGGVLKGSLDINDYYPMIPNRFEGWELESFASLINAGKMDHSGGYNVSNLSIRGKGVISGGGTALAKAMIDARGLRGRGRLICLMNCENVNIQGLIIEESPCWTIHYIYSKNITCHDLTINSSAANGDGIDPDSSTDSYIFNCTFSTGDDCIAIKSGKNPEGYYIAKPTKNIFISDCKFISGHSLAIGSEMSGGVENIVIRDCELENLIYGLQIKATRDRGGYVKGIYVQDCNLQKIRIFTSVEYNNDGEPAPVIPYLKDMEFSNLDMLEADTSEPVILIDGYPEVSNYTANILFNNILLPEKSIISVNLCKDFNFKNVLTKKGNKPEYIISNSKNILR</sequence>
<keyword evidence="2 4" id="KW-0378">Hydrolase</keyword>